<keyword evidence="9" id="KW-0472">Membrane</keyword>
<gene>
    <name evidence="12" type="ORF">LCGC14_1723810</name>
</gene>
<feature type="domain" description="PAC" evidence="11">
    <location>
        <begin position="90"/>
        <end position="140"/>
    </location>
</feature>
<dbReference type="Pfam" id="PF08447">
    <property type="entry name" value="PAS_3"/>
    <property type="match status" value="2"/>
</dbReference>
<evidence type="ECO:0000313" key="12">
    <source>
        <dbReference type="EMBL" id="KKM08521.1"/>
    </source>
</evidence>
<feature type="non-terminal residue" evidence="12">
    <location>
        <position position="612"/>
    </location>
</feature>
<keyword evidence="7" id="KW-0418">Kinase</keyword>
<dbReference type="PANTHER" id="PTHR43304">
    <property type="entry name" value="PHYTOCHROME-LIKE PROTEIN CPH1"/>
    <property type="match status" value="1"/>
</dbReference>
<dbReference type="InterPro" id="IPR000014">
    <property type="entry name" value="PAS"/>
</dbReference>
<organism evidence="12">
    <name type="scientific">marine sediment metagenome</name>
    <dbReference type="NCBI Taxonomy" id="412755"/>
    <lineage>
        <taxon>unclassified sequences</taxon>
        <taxon>metagenomes</taxon>
        <taxon>ecological metagenomes</taxon>
    </lineage>
</organism>
<dbReference type="Pfam" id="PF13675">
    <property type="entry name" value="PilJ"/>
    <property type="match status" value="1"/>
</dbReference>
<feature type="domain" description="PAS" evidence="10">
    <location>
        <begin position="519"/>
        <end position="590"/>
    </location>
</feature>
<protein>
    <recommendedName>
        <fullName evidence="3">histidine kinase</fullName>
        <ecNumber evidence="3">2.7.13.3</ecNumber>
    </recommendedName>
</protein>
<evidence type="ECO:0000256" key="4">
    <source>
        <dbReference type="ARBA" id="ARBA00022553"/>
    </source>
</evidence>
<evidence type="ECO:0000256" key="7">
    <source>
        <dbReference type="ARBA" id="ARBA00022777"/>
    </source>
</evidence>
<name>A0A0F9HBR0_9ZZZZ</name>
<dbReference type="Pfam" id="PF08448">
    <property type="entry name" value="PAS_4"/>
    <property type="match status" value="1"/>
</dbReference>
<dbReference type="Gene3D" id="3.30.450.20">
    <property type="entry name" value="PAS domain"/>
    <property type="match status" value="4"/>
</dbReference>
<dbReference type="InterPro" id="IPR013655">
    <property type="entry name" value="PAS_fold_3"/>
</dbReference>
<dbReference type="SMART" id="SM00086">
    <property type="entry name" value="PAC"/>
    <property type="match status" value="2"/>
</dbReference>
<evidence type="ECO:0000256" key="1">
    <source>
        <dbReference type="ARBA" id="ARBA00000085"/>
    </source>
</evidence>
<dbReference type="InterPro" id="IPR035965">
    <property type="entry name" value="PAS-like_dom_sf"/>
</dbReference>
<evidence type="ECO:0000256" key="8">
    <source>
        <dbReference type="ARBA" id="ARBA00022989"/>
    </source>
</evidence>
<comment type="catalytic activity">
    <reaction evidence="1">
        <text>ATP + protein L-histidine = ADP + protein N-phospho-L-histidine.</text>
        <dbReference type="EC" id="2.7.13.3"/>
    </reaction>
</comment>
<reference evidence="12" key="1">
    <citation type="journal article" date="2015" name="Nature">
        <title>Complex archaea that bridge the gap between prokaryotes and eukaryotes.</title>
        <authorList>
            <person name="Spang A."/>
            <person name="Saw J.H."/>
            <person name="Jorgensen S.L."/>
            <person name="Zaremba-Niedzwiedzka K."/>
            <person name="Martijn J."/>
            <person name="Lind A.E."/>
            <person name="van Eijk R."/>
            <person name="Schleper C."/>
            <person name="Guy L."/>
            <person name="Ettema T.J."/>
        </authorList>
    </citation>
    <scope>NUCLEOTIDE SEQUENCE</scope>
</reference>
<dbReference type="InterPro" id="IPR052162">
    <property type="entry name" value="Sensor_kinase/Photoreceptor"/>
</dbReference>
<feature type="domain" description="PAS" evidence="10">
    <location>
        <begin position="141"/>
        <end position="189"/>
    </location>
</feature>
<dbReference type="InterPro" id="IPR013656">
    <property type="entry name" value="PAS_4"/>
</dbReference>
<feature type="domain" description="PAC" evidence="11">
    <location>
        <begin position="334"/>
        <end position="385"/>
    </location>
</feature>
<evidence type="ECO:0000256" key="2">
    <source>
        <dbReference type="ARBA" id="ARBA00004141"/>
    </source>
</evidence>
<dbReference type="PANTHER" id="PTHR43304:SF1">
    <property type="entry name" value="PAC DOMAIN-CONTAINING PROTEIN"/>
    <property type="match status" value="1"/>
</dbReference>
<evidence type="ECO:0000256" key="3">
    <source>
        <dbReference type="ARBA" id="ARBA00012438"/>
    </source>
</evidence>
<evidence type="ECO:0000256" key="6">
    <source>
        <dbReference type="ARBA" id="ARBA00022692"/>
    </source>
</evidence>
<proteinExistence type="predicted"/>
<dbReference type="AlphaFoldDB" id="A0A0F9HBR0"/>
<dbReference type="PROSITE" id="PS50113">
    <property type="entry name" value="PAC"/>
    <property type="match status" value="2"/>
</dbReference>
<dbReference type="GO" id="GO:0016020">
    <property type="term" value="C:membrane"/>
    <property type="evidence" value="ECO:0007669"/>
    <property type="project" value="UniProtKB-SubCell"/>
</dbReference>
<dbReference type="PROSITE" id="PS50112">
    <property type="entry name" value="PAS"/>
    <property type="match status" value="3"/>
</dbReference>
<comment type="subcellular location">
    <subcellularLocation>
        <location evidence="2">Membrane</location>
        <topology evidence="2">Multi-pass membrane protein</topology>
    </subcellularLocation>
</comment>
<dbReference type="EC" id="2.7.13.3" evidence="3"/>
<feature type="domain" description="PAS" evidence="10">
    <location>
        <begin position="261"/>
        <end position="332"/>
    </location>
</feature>
<dbReference type="GO" id="GO:0004673">
    <property type="term" value="F:protein histidine kinase activity"/>
    <property type="evidence" value="ECO:0007669"/>
    <property type="project" value="UniProtKB-EC"/>
</dbReference>
<dbReference type="InterPro" id="IPR001610">
    <property type="entry name" value="PAC"/>
</dbReference>
<dbReference type="SMART" id="SM00091">
    <property type="entry name" value="PAS"/>
    <property type="match status" value="4"/>
</dbReference>
<dbReference type="SUPFAM" id="SSF55785">
    <property type="entry name" value="PYP-like sensor domain (PAS domain)"/>
    <property type="match status" value="4"/>
</dbReference>
<dbReference type="EMBL" id="LAZR01015551">
    <property type="protein sequence ID" value="KKM08521.1"/>
    <property type="molecule type" value="Genomic_DNA"/>
</dbReference>
<evidence type="ECO:0000259" key="11">
    <source>
        <dbReference type="PROSITE" id="PS50113"/>
    </source>
</evidence>
<dbReference type="NCBIfam" id="TIGR00229">
    <property type="entry name" value="sensory_box"/>
    <property type="match status" value="4"/>
</dbReference>
<keyword evidence="4" id="KW-0597">Phosphoprotein</keyword>
<dbReference type="CDD" id="cd00130">
    <property type="entry name" value="PAS"/>
    <property type="match status" value="3"/>
</dbReference>
<dbReference type="InterPro" id="IPR000700">
    <property type="entry name" value="PAS-assoc_C"/>
</dbReference>
<evidence type="ECO:0000259" key="10">
    <source>
        <dbReference type="PROSITE" id="PS50112"/>
    </source>
</evidence>
<keyword evidence="5" id="KW-0808">Transferase</keyword>
<keyword evidence="8" id="KW-1133">Transmembrane helix</keyword>
<evidence type="ECO:0000256" key="9">
    <source>
        <dbReference type="ARBA" id="ARBA00023136"/>
    </source>
</evidence>
<comment type="caution">
    <text evidence="12">The sequence shown here is derived from an EMBL/GenBank/DDBJ whole genome shotgun (WGS) entry which is preliminary data.</text>
</comment>
<dbReference type="InterPro" id="IPR029095">
    <property type="entry name" value="NarX-like_N"/>
</dbReference>
<dbReference type="Pfam" id="PF13426">
    <property type="entry name" value="PAS_9"/>
    <property type="match status" value="1"/>
</dbReference>
<accession>A0A0F9HBR0</accession>
<keyword evidence="6" id="KW-0812">Transmembrane</keyword>
<evidence type="ECO:0000256" key="5">
    <source>
        <dbReference type="ARBA" id="ARBA00022679"/>
    </source>
</evidence>
<sequence length="612" mass="71457">MRKILFSENVKNSGDIFRDITDQLPIGVIILQDGFVRYVNDALSNIIEYSKEEIRKWSNYDLFKLVYQDDLLLLKEKFEQKKNMRIDGVLKYSFRAISKSKKIKWVELNSKPILYQGEPAIYVSAIDLGEKKETEQELKESDIRLHAFMNASPDSFAILDSELNYLEIDETGLKVFGKTKEEVIGKNILDLNPALKGTDRYNKYLEVIKTGRPFYIDDFIPHPRFGNLYLNVRTFKVGNGLGAIVRDITERRFIEQKLKESEERYRLISESANDLIAILNDKFKHEYVNEQAYMNVLGYKCIDMIGKTRLDSVHPDDLKKEMKMLKNSFEKGEGIGEIRLKHKNGYYIWVEIKRKSFTDYNGKVKILTISRDITEKKQAEHKLKELSRVINIAGRQRMLSQKMSKEALIITILRSNKKKNIEQLKNTRFLFETSHHGLRYGDSSLGLPETNNLDAIKQWARINALWQNFRNLIITVEKSNHSEKLINKIIEKSNSLLKEINYLVEIFEQEANGGLFLESEEKYRLISENANDLIQILNDNLEIEYINETSHLDIIGYTKKDLIGKSIQKFLHPTEVDELIDNLKKASKIRGGIREGRIRNKDGGWIWFDIRY</sequence>